<dbReference type="InterPro" id="IPR027994">
    <property type="entry name" value="WxL_dom"/>
</dbReference>
<evidence type="ECO:0000256" key="2">
    <source>
        <dbReference type="SAM" id="SignalP"/>
    </source>
</evidence>
<keyword evidence="5" id="KW-1185">Reference proteome</keyword>
<protein>
    <recommendedName>
        <fullName evidence="3">WxL domain-containing protein</fullName>
    </recommendedName>
</protein>
<dbReference type="Proteomes" id="UP000067523">
    <property type="component" value="Chromosome"/>
</dbReference>
<reference evidence="5" key="1">
    <citation type="submission" date="2015-12" db="EMBL/GenBank/DDBJ databases">
        <authorList>
            <person name="Lauer A."/>
            <person name="Humrighouse B."/>
            <person name="Loparev V."/>
            <person name="Shewmaker P.L."/>
            <person name="Whitney A.M."/>
            <person name="McLaughlin R.W."/>
        </authorList>
    </citation>
    <scope>NUCLEOTIDE SEQUENCE [LARGE SCALE GENOMIC DNA]</scope>
    <source>
        <strain evidence="5">LMG 26678</strain>
    </source>
</reference>
<dbReference type="Pfam" id="PF13731">
    <property type="entry name" value="WxL"/>
    <property type="match status" value="1"/>
</dbReference>
<dbReference type="EMBL" id="CP013655">
    <property type="protein sequence ID" value="ALS37043.1"/>
    <property type="molecule type" value="Genomic_DNA"/>
</dbReference>
<evidence type="ECO:0000313" key="4">
    <source>
        <dbReference type="EMBL" id="ALS37043.1"/>
    </source>
</evidence>
<dbReference type="RefSeq" id="WP_208930251.1">
    <property type="nucleotide sequence ID" value="NZ_CP013655.1"/>
</dbReference>
<proteinExistence type="predicted"/>
<dbReference type="STRING" id="118060.ATZ35_07700"/>
<feature type="signal peptide" evidence="2">
    <location>
        <begin position="1"/>
        <end position="26"/>
    </location>
</feature>
<feature type="domain" description="WxL" evidence="3">
    <location>
        <begin position="29"/>
        <end position="268"/>
    </location>
</feature>
<keyword evidence="2" id="KW-0732">Signal</keyword>
<dbReference type="KEGG" id="erx:ATZ35_07700"/>
<evidence type="ECO:0000256" key="1">
    <source>
        <dbReference type="SAM" id="MobiDB-lite"/>
    </source>
</evidence>
<dbReference type="AlphaFoldDB" id="A0A0U2MWQ9"/>
<name>A0A0U2MWQ9_9ENTE</name>
<accession>A0A0U2MWQ9</accession>
<gene>
    <name evidence="4" type="ORF">ATZ35_07700</name>
</gene>
<organism evidence="4 5">
    <name type="scientific">Enterococcus rotai</name>
    <dbReference type="NCBI Taxonomy" id="118060"/>
    <lineage>
        <taxon>Bacteria</taxon>
        <taxon>Bacillati</taxon>
        <taxon>Bacillota</taxon>
        <taxon>Bacilli</taxon>
        <taxon>Lactobacillales</taxon>
        <taxon>Enterococcaceae</taxon>
        <taxon>Enterococcus</taxon>
    </lineage>
</organism>
<evidence type="ECO:0000313" key="5">
    <source>
        <dbReference type="Proteomes" id="UP000067523"/>
    </source>
</evidence>
<feature type="region of interest" description="Disordered" evidence="1">
    <location>
        <begin position="36"/>
        <end position="65"/>
    </location>
</feature>
<evidence type="ECO:0000259" key="3">
    <source>
        <dbReference type="Pfam" id="PF13731"/>
    </source>
</evidence>
<sequence>MKKRLLIIAASMLLLATVGTKNPVFAEKNNVIGHGTVEYTGEHPKEPVDPENPVKPVDPGPGPSTDGDLRFEFAPTLNFGRSKITETDRNFYVNAQLFHDGTAARGNFLQITDSRPEGSGWTLQVRQEYQFKNDVIQDDKEKELRGAVLSFDKAWANSAYTQEKSPQLSKDIIQLNAPGTTFPVASADQGQGKGTWIISFGASADNSQDQPNTLFPKVDEKNQPILDENFENQQVYGNKAIFLSVPDTVKIHPVQYQTELTWILAELP</sequence>
<feature type="chain" id="PRO_5006831365" description="WxL domain-containing protein" evidence="2">
    <location>
        <begin position="27"/>
        <end position="268"/>
    </location>
</feature>